<dbReference type="Pfam" id="PF01571">
    <property type="entry name" value="GCV_T"/>
    <property type="match status" value="1"/>
</dbReference>
<dbReference type="Gene3D" id="3.10.20.440">
    <property type="entry name" value="2Fe-2S iron-sulphur cluster binding domain, sarcosine oxidase, alpha subunit, N-terminal domain"/>
    <property type="match status" value="1"/>
</dbReference>
<feature type="domain" description="FAD/NAD(P)-binding" evidence="4">
    <location>
        <begin position="172"/>
        <end position="431"/>
    </location>
</feature>
<dbReference type="NCBIfam" id="TIGR01372">
    <property type="entry name" value="soxA"/>
    <property type="match status" value="1"/>
</dbReference>
<dbReference type="SUPFAM" id="SSF51905">
    <property type="entry name" value="FAD/NAD(P)-binding domain"/>
    <property type="match status" value="1"/>
</dbReference>
<comment type="caution">
    <text evidence="7">The sequence shown here is derived from an EMBL/GenBank/DDBJ whole genome shotgun (WGS) entry which is preliminary data.</text>
</comment>
<gene>
    <name evidence="7" type="ORF">MWN33_08945</name>
</gene>
<name>A0ABT0DLI5_9HYPH</name>
<dbReference type="SUPFAM" id="SSF101790">
    <property type="entry name" value="Aminomethyltransferase beta-barrel domain"/>
    <property type="match status" value="1"/>
</dbReference>
<keyword evidence="2" id="KW-0560">Oxidoreductase</keyword>
<dbReference type="InterPro" id="IPR023753">
    <property type="entry name" value="FAD/NAD-binding_dom"/>
</dbReference>
<dbReference type="PANTHER" id="PTHR43757:SF2">
    <property type="entry name" value="AMINOMETHYLTRANSFERASE, MITOCHONDRIAL"/>
    <property type="match status" value="1"/>
</dbReference>
<evidence type="ECO:0000313" key="8">
    <source>
        <dbReference type="Proteomes" id="UP001202867"/>
    </source>
</evidence>
<dbReference type="Gene3D" id="1.10.10.1100">
    <property type="entry name" value="BFD-like [2Fe-2S]-binding domain"/>
    <property type="match status" value="1"/>
</dbReference>
<dbReference type="SUPFAM" id="SSF103025">
    <property type="entry name" value="Folate-binding domain"/>
    <property type="match status" value="1"/>
</dbReference>
<comment type="similarity">
    <text evidence="1">Belongs to the GcvT family.</text>
</comment>
<organism evidence="7 8">
    <name type="scientific">Ancylobacter koreensis</name>
    <dbReference type="NCBI Taxonomy" id="266121"/>
    <lineage>
        <taxon>Bacteria</taxon>
        <taxon>Pseudomonadati</taxon>
        <taxon>Pseudomonadota</taxon>
        <taxon>Alphaproteobacteria</taxon>
        <taxon>Hyphomicrobiales</taxon>
        <taxon>Xanthobacteraceae</taxon>
        <taxon>Ancylobacter</taxon>
    </lineage>
</organism>
<dbReference type="InterPro" id="IPR027266">
    <property type="entry name" value="TrmE/GcvT-like"/>
</dbReference>
<dbReference type="InterPro" id="IPR029043">
    <property type="entry name" value="GcvT/YgfZ_C"/>
</dbReference>
<dbReference type="PANTHER" id="PTHR43757">
    <property type="entry name" value="AMINOMETHYLTRANSFERASE"/>
    <property type="match status" value="1"/>
</dbReference>
<keyword evidence="8" id="KW-1185">Reference proteome</keyword>
<dbReference type="InterPro" id="IPR028896">
    <property type="entry name" value="GcvT/YgfZ/DmdA"/>
</dbReference>
<dbReference type="InterPro" id="IPR006222">
    <property type="entry name" value="GCVT_N"/>
</dbReference>
<dbReference type="Gene3D" id="3.30.1360.120">
    <property type="entry name" value="Probable tRNA modification gtpase trme, domain 1"/>
    <property type="match status" value="1"/>
</dbReference>
<dbReference type="PIRSF" id="PIRSF037980">
    <property type="entry name" value="SoxA"/>
    <property type="match status" value="1"/>
</dbReference>
<evidence type="ECO:0000313" key="7">
    <source>
        <dbReference type="EMBL" id="MCK0208155.1"/>
    </source>
</evidence>
<dbReference type="Pfam" id="PF13510">
    <property type="entry name" value="Fer2_4"/>
    <property type="match status" value="1"/>
</dbReference>
<evidence type="ECO:0000256" key="2">
    <source>
        <dbReference type="ARBA" id="ARBA00023002"/>
    </source>
</evidence>
<dbReference type="RefSeq" id="WP_247200137.1">
    <property type="nucleotide sequence ID" value="NZ_JALKCG010000002.1"/>
</dbReference>
<dbReference type="InterPro" id="IPR036188">
    <property type="entry name" value="FAD/NAD-bd_sf"/>
</dbReference>
<proteinExistence type="inferred from homology"/>
<dbReference type="InterPro" id="IPR041117">
    <property type="entry name" value="SoxA_A3"/>
</dbReference>
<feature type="domain" description="GCVT N-terminal" evidence="3">
    <location>
        <begin position="627"/>
        <end position="903"/>
    </location>
</feature>
<dbReference type="Proteomes" id="UP001202867">
    <property type="component" value="Unassembled WGS sequence"/>
</dbReference>
<reference evidence="8" key="1">
    <citation type="submission" date="2023-07" db="EMBL/GenBank/DDBJ databases">
        <title>Ancylobacter moscoviensis sp. nov., facultatively methylotrophic bacteria from activated sludge and the reclassification of Starkeya novella (Starkey 1934) Kelly et al. 2000 as Ancylobacter novellus comb. nov., Starkeya koreensis Im et al. 2006 as Ancylobacter koreensis comb.nov., Angulomicrobium tetraedrale Vasil'eva et al. 1986 as Ancylobacter tetraedralis comb. nov., Angulomicrobium amanitiforme Fritz et al. 2004 as Ancylobacter amanitiformis comb. nov. and Methylorhabdus multivorans Doronina et al. 1996 as Ancylobacter multivorans comb. nov. and emended description of the genus Ancylobacter.</title>
        <authorList>
            <person name="Doronina N."/>
            <person name="Chemodurova A."/>
            <person name="Grouzdev D."/>
            <person name="Koziaeva V."/>
            <person name="Shi W."/>
            <person name="Wu L."/>
            <person name="Kaparullina E."/>
        </authorList>
    </citation>
    <scope>NUCLEOTIDE SEQUENCE [LARGE SCALE GENOMIC DNA]</scope>
    <source>
        <strain evidence="8">Jip08</strain>
    </source>
</reference>
<dbReference type="InterPro" id="IPR006277">
    <property type="entry name" value="Sarcosine_oxidase_asu"/>
</dbReference>
<dbReference type="EMBL" id="JALKCG010000002">
    <property type="protein sequence ID" value="MCK0208155.1"/>
    <property type="molecule type" value="Genomic_DNA"/>
</dbReference>
<dbReference type="Pfam" id="PF17806">
    <property type="entry name" value="SO_alpha_A3"/>
    <property type="match status" value="1"/>
</dbReference>
<dbReference type="InterPro" id="IPR042204">
    <property type="entry name" value="2Fe-2S-bd_N"/>
</dbReference>
<evidence type="ECO:0000259" key="6">
    <source>
        <dbReference type="Pfam" id="PF17806"/>
    </source>
</evidence>
<dbReference type="Pfam" id="PF07992">
    <property type="entry name" value="Pyr_redox_2"/>
    <property type="match status" value="1"/>
</dbReference>
<dbReference type="Pfam" id="PF08669">
    <property type="entry name" value="GCV_T_C"/>
    <property type="match status" value="1"/>
</dbReference>
<dbReference type="Gene3D" id="3.50.50.60">
    <property type="entry name" value="FAD/NAD(P)-binding domain"/>
    <property type="match status" value="1"/>
</dbReference>
<dbReference type="PRINTS" id="PR00368">
    <property type="entry name" value="FADPNR"/>
</dbReference>
<dbReference type="InterPro" id="IPR013977">
    <property type="entry name" value="GcvT_C"/>
</dbReference>
<dbReference type="InterPro" id="IPR041854">
    <property type="entry name" value="BFD-like_2Fe2S-bd_dom_sf"/>
</dbReference>
<evidence type="ECO:0000259" key="4">
    <source>
        <dbReference type="Pfam" id="PF07992"/>
    </source>
</evidence>
<feature type="domain" description="SoxA A3" evidence="6">
    <location>
        <begin position="530"/>
        <end position="612"/>
    </location>
</feature>
<feature type="domain" description="Aminomethyltransferase C-terminal" evidence="5">
    <location>
        <begin position="923"/>
        <end position="1008"/>
    </location>
</feature>
<evidence type="ECO:0000256" key="1">
    <source>
        <dbReference type="ARBA" id="ARBA00008609"/>
    </source>
</evidence>
<dbReference type="PRINTS" id="PR00411">
    <property type="entry name" value="PNDRDTASEI"/>
</dbReference>
<accession>A0ABT0DLI5</accession>
<evidence type="ECO:0000259" key="5">
    <source>
        <dbReference type="Pfam" id="PF08669"/>
    </source>
</evidence>
<sequence length="1016" mass="108660">MTNRFRTPSGGRIDRAAPVSFRFDGQTFSGFKGDTLASALIANGVHLVGRSFKYHRPRGFLSAGSDEPNALVNVARDAARSAPNLRATQVEIYQGLKASSQNRWPSLAFDAGAVNDLASPFLPSGFYYKTFMWPAGAWKRFYEPKIRAMAGLGVAPTVPDPDRYTQNYAYCDVLVVGAGPAGLAAALAASENGAKVWLADEQAELGGSLLSETSATIEGMPAAEWLKATLATLAARDNVTLLPRTTAFGYFPHNLIALAERVTEHLAAPGADLPRERLWKLRAKEVVIAAGALERPLVFPDNDRPGVLLADSGRTYLNRYGAKPGERAVVFTACDAGYRAALDLKAGGVTIAAIADLRAEVSGELPARALAAGIDVRPSTVVVGTKGRLRVASAQLAKVKNGQVGPAETIACDVVLMSGGFTPSVHLFSQSRGKLTWDVASGAYLPGTSVERERSAGAARGVYGLQRVLEDGYAQGEAAALASRDFASPARGTTPAPAASSRAFPAVADDLGADGFIGATPHGRNPALAKAFVDWQNDVTSKDIQLATREGMRSIEHVKRYTTTGMATDQGKTSNMNALGIVSEALGESVPKIGLTTFRPPFTPTTFGIFAGEARGDLFDPVRKTAIHDWAAEHGAAFEDVSLWKRAHYFPRAGEGGRMEDMHAAVARECRAVRASVGIFDASTLGKIEVVGPDAAEFMNRIYTNAWAKLEPGRLRYGVMLREDGFVMDDGVVGRLSHDRFHVTTTTGGAPRVLAHMEDYLQTEWPDLDVWLTSTTEQWSVIAVQGPKAREVLRPLLPDIDLSKDAFPHMSVREGSILGVPTRLFSVSFTGELGFEVNVPAEYGRAVWEAIYASGERFGITPYGTETMHVLRAEKGYIIVGQETDGTATPDDVNLGWAVGKAKKDFVGKRSLARAAMSAPDRKQLVGLRTADPKLVLEEGAQIVADPKAPVPVPMLGFVTSSYASAVLGHSIALAVIKGGRARIGQKLSVPMADRVIEVEVVEPVFYDPKGERLNA</sequence>
<protein>
    <submittedName>
        <fullName evidence="7">Sarcosine oxidase subunit alpha family protein</fullName>
    </submittedName>
</protein>
<evidence type="ECO:0000259" key="3">
    <source>
        <dbReference type="Pfam" id="PF01571"/>
    </source>
</evidence>